<keyword evidence="3" id="KW-1185">Reference proteome</keyword>
<dbReference type="STRING" id="999627.SAMN05216236_10866"/>
<proteinExistence type="predicted"/>
<gene>
    <name evidence="2" type="ORF">SAMN05216236_10866</name>
</gene>
<dbReference type="AlphaFoldDB" id="A0A1I7B134"/>
<sequence>MKTLRIPVLGTVLLGLVLTVSAPSPAEANRKRAKNTVGGAVIGTGVGYLVGGSKGARAGAVVGAIAGATK</sequence>
<feature type="signal peptide" evidence="1">
    <location>
        <begin position="1"/>
        <end position="28"/>
    </location>
</feature>
<protein>
    <recommendedName>
        <fullName evidence="4">YMGG-like Gly-zipper</fullName>
    </recommendedName>
</protein>
<evidence type="ECO:0000256" key="1">
    <source>
        <dbReference type="SAM" id="SignalP"/>
    </source>
</evidence>
<dbReference type="RefSeq" id="WP_139236357.1">
    <property type="nucleotide sequence ID" value="NZ_FPAW01000008.1"/>
</dbReference>
<evidence type="ECO:0008006" key="4">
    <source>
        <dbReference type="Google" id="ProtNLM"/>
    </source>
</evidence>
<accession>A0A1I7B134</accession>
<reference evidence="2 3" key="1">
    <citation type="submission" date="2016-10" db="EMBL/GenBank/DDBJ databases">
        <authorList>
            <person name="de Groot N.N."/>
        </authorList>
    </citation>
    <scope>NUCLEOTIDE SEQUENCE [LARGE SCALE GENOMIC DNA]</scope>
    <source>
        <strain evidence="2 3">CGMCC 1.10959</strain>
    </source>
</reference>
<dbReference type="Proteomes" id="UP000182466">
    <property type="component" value="Unassembled WGS sequence"/>
</dbReference>
<evidence type="ECO:0000313" key="2">
    <source>
        <dbReference type="EMBL" id="SFT80794.1"/>
    </source>
</evidence>
<name>A0A1I7B134_9RHOB</name>
<evidence type="ECO:0000313" key="3">
    <source>
        <dbReference type="Proteomes" id="UP000182466"/>
    </source>
</evidence>
<dbReference type="EMBL" id="FPAW01000008">
    <property type="protein sequence ID" value="SFT80794.1"/>
    <property type="molecule type" value="Genomic_DNA"/>
</dbReference>
<organism evidence="2 3">
    <name type="scientific">Sedimentitalea nanhaiensis</name>
    <dbReference type="NCBI Taxonomy" id="999627"/>
    <lineage>
        <taxon>Bacteria</taxon>
        <taxon>Pseudomonadati</taxon>
        <taxon>Pseudomonadota</taxon>
        <taxon>Alphaproteobacteria</taxon>
        <taxon>Rhodobacterales</taxon>
        <taxon>Paracoccaceae</taxon>
        <taxon>Sedimentitalea</taxon>
    </lineage>
</organism>
<feature type="chain" id="PRO_5010249662" description="YMGG-like Gly-zipper" evidence="1">
    <location>
        <begin position="29"/>
        <end position="70"/>
    </location>
</feature>
<keyword evidence="1" id="KW-0732">Signal</keyword>